<feature type="compositionally biased region" description="Low complexity" evidence="4">
    <location>
        <begin position="8"/>
        <end position="26"/>
    </location>
</feature>
<dbReference type="InterPro" id="IPR010561">
    <property type="entry name" value="LIN-9/ALY1"/>
</dbReference>
<evidence type="ECO:0000256" key="2">
    <source>
        <dbReference type="ARBA" id="ARBA00006732"/>
    </source>
</evidence>
<comment type="similarity">
    <text evidence="2">Belongs to the lin-9 family.</text>
</comment>
<dbReference type="SMART" id="SM01135">
    <property type="entry name" value="DIRP"/>
    <property type="match status" value="1"/>
</dbReference>
<dbReference type="Pfam" id="PF19438">
    <property type="entry name" value="LIN9_C"/>
    <property type="match status" value="1"/>
</dbReference>
<dbReference type="Pfam" id="PF06584">
    <property type="entry name" value="DIRP"/>
    <property type="match status" value="1"/>
</dbReference>
<evidence type="ECO:0000313" key="6">
    <source>
        <dbReference type="EMBL" id="CAL8081307.1"/>
    </source>
</evidence>
<name>A0ABP1PXA1_9HEXA</name>
<feature type="compositionally biased region" description="Low complexity" evidence="4">
    <location>
        <begin position="414"/>
        <end position="432"/>
    </location>
</feature>
<dbReference type="PANTHER" id="PTHR21689">
    <property type="entry name" value="LIN-9"/>
    <property type="match status" value="1"/>
</dbReference>
<gene>
    <name evidence="6" type="ORF">ODALV1_LOCUS4880</name>
</gene>
<organism evidence="6 7">
    <name type="scientific">Orchesella dallaii</name>
    <dbReference type="NCBI Taxonomy" id="48710"/>
    <lineage>
        <taxon>Eukaryota</taxon>
        <taxon>Metazoa</taxon>
        <taxon>Ecdysozoa</taxon>
        <taxon>Arthropoda</taxon>
        <taxon>Hexapoda</taxon>
        <taxon>Collembola</taxon>
        <taxon>Entomobryomorpha</taxon>
        <taxon>Entomobryoidea</taxon>
        <taxon>Orchesellidae</taxon>
        <taxon>Orchesellinae</taxon>
        <taxon>Orchesella</taxon>
    </lineage>
</organism>
<feature type="region of interest" description="Disordered" evidence="4">
    <location>
        <begin position="1"/>
        <end position="65"/>
    </location>
</feature>
<reference evidence="6 7" key="1">
    <citation type="submission" date="2024-08" db="EMBL/GenBank/DDBJ databases">
        <authorList>
            <person name="Cucini C."/>
            <person name="Frati F."/>
        </authorList>
    </citation>
    <scope>NUCLEOTIDE SEQUENCE [LARGE SCALE GENOMIC DNA]</scope>
</reference>
<accession>A0ABP1PXA1</accession>
<feature type="compositionally biased region" description="Basic and acidic residues" evidence="4">
    <location>
        <begin position="304"/>
        <end position="371"/>
    </location>
</feature>
<dbReference type="InterPro" id="IPR045831">
    <property type="entry name" value="LIN9_C"/>
</dbReference>
<feature type="compositionally biased region" description="Acidic residues" evidence="4">
    <location>
        <begin position="112"/>
        <end position="123"/>
    </location>
</feature>
<evidence type="ECO:0000313" key="7">
    <source>
        <dbReference type="Proteomes" id="UP001642540"/>
    </source>
</evidence>
<feature type="compositionally biased region" description="Polar residues" evidence="4">
    <location>
        <begin position="130"/>
        <end position="159"/>
    </location>
</feature>
<protein>
    <recommendedName>
        <fullName evidence="5">DIRP domain-containing protein</fullName>
    </recommendedName>
</protein>
<dbReference type="EMBL" id="CAXLJM020000015">
    <property type="protein sequence ID" value="CAL8081307.1"/>
    <property type="molecule type" value="Genomic_DNA"/>
</dbReference>
<feature type="compositionally biased region" description="Basic and acidic residues" evidence="4">
    <location>
        <begin position="259"/>
        <end position="268"/>
    </location>
</feature>
<feature type="compositionally biased region" description="Polar residues" evidence="4">
    <location>
        <begin position="186"/>
        <end position="197"/>
    </location>
</feature>
<feature type="compositionally biased region" description="Pro residues" evidence="4">
    <location>
        <begin position="37"/>
        <end position="51"/>
    </location>
</feature>
<proteinExistence type="inferred from homology"/>
<dbReference type="InterPro" id="IPR033471">
    <property type="entry name" value="DIRP"/>
</dbReference>
<feature type="region of interest" description="Disordered" evidence="4">
    <location>
        <begin position="105"/>
        <end position="386"/>
    </location>
</feature>
<evidence type="ECO:0000256" key="4">
    <source>
        <dbReference type="SAM" id="MobiDB-lite"/>
    </source>
</evidence>
<feature type="compositionally biased region" description="Polar residues" evidence="4">
    <location>
        <begin position="290"/>
        <end position="303"/>
    </location>
</feature>
<keyword evidence="3" id="KW-0539">Nucleus</keyword>
<sequence length="876" mass="99419">MERRSSRGRPVTGRTRTPVVPTVTSGRRGGAGGSKSEPPPPPREPSPPPPEIDVVVSGNDVPASEEVVLNRRGMPARQRKRNRFYFDDDMVTPETWKTAIAKNAKKVKAEPVDTEDEDAEEILGDIPGIPNSTVVSRQNSRGKSAVATSPARSGGTSPVKQLPVKKGKQPEVTPEKVTKKGGRPVANTNANHRSTPVLSLPVLIPATPEKPARGNKVVKIPPPPPVVIPPRQSTSGRVITPSIKIDPDAVPPPRPIKTKGLEPDRWSKMADQATKIRKNEDEKERKKNAGQGNKKSMNFNQSNSEREREKPKDVYEKKTPKKDNDYKQMEKERQRSQQEKEKKQAILKEKEQERIAKEKEKERSVVKEKEKKALHKEKKRERTLSGKDHREPIAVLPPVVKLGPRTPFITPEEQQQQQQQHHHQAQQSPHNHQQLMAVIKIDDTSSQVIDKRVAHDISIRLRNLLKLPKAHKWVCYEWFYSNIDKVLFEGENDFQICLKESFPTLKARKLTRTEWTKIRRLMGKPRRCSQAFFDEEREELSRRRMKIRQIQQRKVTDFNYKELPDEIPLQLVIGTKVTARLRRPQDGLFTGTIEGVDTSNNTYRITFDRPGLGTHSIPDYEVLSNDAPETVSTSSFALKIPRRSGGFTVGTFKFQNPALLGDQPEGFPKSPFPADGMLGGFPIRLLDMIVRLSKLLKAKREKIMTLKELNVEAEKMKSYGRTYNAEYRTRYARCVLDLDSMNKEMAMYLEGIQTYCLEITNDHGNTSQMVIPEHILESSRQEASMVVSTYNCKANRTLVHNQKIVALVHHLTSLILQVRALSTADRNLYELKSLKDTIKEVKASLEGKNLQCFQNKIEIPMNRIIAGLCVTQPKAY</sequence>
<feature type="region of interest" description="Disordered" evidence="4">
    <location>
        <begin position="411"/>
        <end position="432"/>
    </location>
</feature>
<feature type="compositionally biased region" description="Basic and acidic residues" evidence="4">
    <location>
        <begin position="277"/>
        <end position="287"/>
    </location>
</feature>
<comment type="caution">
    <text evidence="6">The sequence shown here is derived from an EMBL/GenBank/DDBJ whole genome shotgun (WGS) entry which is preliminary data.</text>
</comment>
<evidence type="ECO:0000259" key="5">
    <source>
        <dbReference type="SMART" id="SM01135"/>
    </source>
</evidence>
<evidence type="ECO:0000256" key="1">
    <source>
        <dbReference type="ARBA" id="ARBA00004123"/>
    </source>
</evidence>
<dbReference type="Proteomes" id="UP001642540">
    <property type="component" value="Unassembled WGS sequence"/>
</dbReference>
<feature type="domain" description="DIRP" evidence="5">
    <location>
        <begin position="479"/>
        <end position="583"/>
    </location>
</feature>
<comment type="subcellular location">
    <subcellularLocation>
        <location evidence="1">Nucleus</location>
    </subcellularLocation>
</comment>
<evidence type="ECO:0000256" key="3">
    <source>
        <dbReference type="ARBA" id="ARBA00023242"/>
    </source>
</evidence>
<keyword evidence="7" id="KW-1185">Reference proteome</keyword>
<dbReference type="PANTHER" id="PTHR21689:SF2">
    <property type="entry name" value="PROTEIN LIN-9 HOMOLOG"/>
    <property type="match status" value="1"/>
</dbReference>